<dbReference type="PANTHER" id="PTHR33246">
    <property type="entry name" value="CCHC-TYPE DOMAIN-CONTAINING PROTEIN"/>
    <property type="match status" value="1"/>
</dbReference>
<comment type="caution">
    <text evidence="3">The sequence shown here is derived from an EMBL/GenBank/DDBJ whole genome shotgun (WGS) entry which is preliminary data.</text>
</comment>
<gene>
    <name evidence="3" type="ORF">PGT21_019400</name>
    <name evidence="2" type="ORF">PGTUg99_004103</name>
</gene>
<evidence type="ECO:0000313" key="3">
    <source>
        <dbReference type="EMBL" id="KAA1084158.1"/>
    </source>
</evidence>
<organism evidence="3 4">
    <name type="scientific">Puccinia graminis f. sp. tritici</name>
    <dbReference type="NCBI Taxonomy" id="56615"/>
    <lineage>
        <taxon>Eukaryota</taxon>
        <taxon>Fungi</taxon>
        <taxon>Dikarya</taxon>
        <taxon>Basidiomycota</taxon>
        <taxon>Pucciniomycotina</taxon>
        <taxon>Pucciniomycetes</taxon>
        <taxon>Pucciniales</taxon>
        <taxon>Pucciniaceae</taxon>
        <taxon>Puccinia</taxon>
    </lineage>
</organism>
<dbReference type="AlphaFoldDB" id="A0A5B0N7P4"/>
<sequence length="120" mass="13180">MFNNKIDFHIKQMDGYTDKLNALVTPTKPITPDNVHTTTLLISIPDDWMHCIYSLVNKDGVSSACIVTAIKQEVLCHKSKHNNTPSSVSSAKTKGPKPSNGSYNNCSWSSPQPAIHDSKP</sequence>
<feature type="compositionally biased region" description="Polar residues" evidence="1">
    <location>
        <begin position="82"/>
        <end position="92"/>
    </location>
</feature>
<dbReference type="Proteomes" id="UP000325313">
    <property type="component" value="Unassembled WGS sequence"/>
</dbReference>
<dbReference type="OrthoDB" id="2507032at2759"/>
<dbReference type="Proteomes" id="UP000324748">
    <property type="component" value="Unassembled WGS sequence"/>
</dbReference>
<protein>
    <submittedName>
        <fullName evidence="3">Uncharacterized protein</fullName>
    </submittedName>
</protein>
<evidence type="ECO:0000256" key="1">
    <source>
        <dbReference type="SAM" id="MobiDB-lite"/>
    </source>
</evidence>
<name>A0A5B0N7P4_PUCGR</name>
<proteinExistence type="predicted"/>
<evidence type="ECO:0000313" key="4">
    <source>
        <dbReference type="Proteomes" id="UP000324748"/>
    </source>
</evidence>
<feature type="compositionally biased region" description="Polar residues" evidence="1">
    <location>
        <begin position="99"/>
        <end position="112"/>
    </location>
</feature>
<dbReference type="PANTHER" id="PTHR33246:SF51">
    <property type="entry name" value="MYB_SANT-LIKE DOMAIN-CONTAINING PROTEIN"/>
    <property type="match status" value="1"/>
</dbReference>
<keyword evidence="4" id="KW-1185">Reference proteome</keyword>
<feature type="region of interest" description="Disordered" evidence="1">
    <location>
        <begin position="80"/>
        <end position="120"/>
    </location>
</feature>
<dbReference type="EMBL" id="VDEP01000455">
    <property type="protein sequence ID" value="KAA1077133.1"/>
    <property type="molecule type" value="Genomic_DNA"/>
</dbReference>
<evidence type="ECO:0000313" key="2">
    <source>
        <dbReference type="EMBL" id="KAA1077133.1"/>
    </source>
</evidence>
<dbReference type="EMBL" id="VSWC01000118">
    <property type="protein sequence ID" value="KAA1084158.1"/>
    <property type="molecule type" value="Genomic_DNA"/>
</dbReference>
<reference evidence="4 5" key="1">
    <citation type="submission" date="2019-05" db="EMBL/GenBank/DDBJ databases">
        <title>Emergence of the Ug99 lineage of the wheat stem rust pathogen through somatic hybridization.</title>
        <authorList>
            <person name="Li F."/>
            <person name="Upadhyaya N.M."/>
            <person name="Sperschneider J."/>
            <person name="Matny O."/>
            <person name="Nguyen-Phuc H."/>
            <person name="Mago R."/>
            <person name="Raley C."/>
            <person name="Miller M.E."/>
            <person name="Silverstein K.A.T."/>
            <person name="Henningsen E."/>
            <person name="Hirsch C.D."/>
            <person name="Visser B."/>
            <person name="Pretorius Z.A."/>
            <person name="Steffenson B.J."/>
            <person name="Schwessinger B."/>
            <person name="Dodds P.N."/>
            <person name="Figueroa M."/>
        </authorList>
    </citation>
    <scope>NUCLEOTIDE SEQUENCE [LARGE SCALE GENOMIC DNA]</scope>
    <source>
        <strain evidence="3">21-0</strain>
        <strain evidence="2 5">Ug99</strain>
    </source>
</reference>
<accession>A0A5B0N7P4</accession>
<evidence type="ECO:0000313" key="5">
    <source>
        <dbReference type="Proteomes" id="UP000325313"/>
    </source>
</evidence>